<name>A0A2P6U3Q2_CHLSO</name>
<evidence type="ECO:0000313" key="4">
    <source>
        <dbReference type="Proteomes" id="UP000239899"/>
    </source>
</evidence>
<accession>A0A2P6U3Q2</accession>
<feature type="chain" id="PRO_5015157822" evidence="2">
    <location>
        <begin position="27"/>
        <end position="415"/>
    </location>
</feature>
<dbReference type="EMBL" id="LHPG02000001">
    <property type="protein sequence ID" value="PRW60940.1"/>
    <property type="molecule type" value="Genomic_DNA"/>
</dbReference>
<keyword evidence="4" id="KW-1185">Reference proteome</keyword>
<evidence type="ECO:0000256" key="1">
    <source>
        <dbReference type="SAM" id="MobiDB-lite"/>
    </source>
</evidence>
<dbReference type="OrthoDB" id="10349528at2759"/>
<evidence type="ECO:0000256" key="2">
    <source>
        <dbReference type="SAM" id="SignalP"/>
    </source>
</evidence>
<keyword evidence="2" id="KW-0732">Signal</keyword>
<feature type="signal peptide" evidence="2">
    <location>
        <begin position="1"/>
        <end position="26"/>
    </location>
</feature>
<comment type="caution">
    <text evidence="3">The sequence shown here is derived from an EMBL/GenBank/DDBJ whole genome shotgun (WGS) entry which is preliminary data.</text>
</comment>
<dbReference type="Proteomes" id="UP000239899">
    <property type="component" value="Unassembled WGS sequence"/>
</dbReference>
<feature type="compositionally biased region" description="Low complexity" evidence="1">
    <location>
        <begin position="217"/>
        <end position="247"/>
    </location>
</feature>
<evidence type="ECO:0000313" key="3">
    <source>
        <dbReference type="EMBL" id="PRW60940.1"/>
    </source>
</evidence>
<protein>
    <submittedName>
        <fullName evidence="3">Transcription termination factor Rho isoform A</fullName>
    </submittedName>
</protein>
<reference evidence="3 4" key="1">
    <citation type="journal article" date="2018" name="Plant J.">
        <title>Genome sequences of Chlorella sorokiniana UTEX 1602 and Micractinium conductrix SAG 241.80: implications to maltose excretion by a green alga.</title>
        <authorList>
            <person name="Arriola M.B."/>
            <person name="Velmurugan N."/>
            <person name="Zhang Y."/>
            <person name="Plunkett M.H."/>
            <person name="Hondzo H."/>
            <person name="Barney B.M."/>
        </authorList>
    </citation>
    <scope>NUCLEOTIDE SEQUENCE [LARGE SCALE GENOMIC DNA]</scope>
    <source>
        <strain evidence="4">UTEX 1602</strain>
    </source>
</reference>
<feature type="region of interest" description="Disordered" evidence="1">
    <location>
        <begin position="203"/>
        <end position="258"/>
    </location>
</feature>
<organism evidence="3 4">
    <name type="scientific">Chlorella sorokiniana</name>
    <name type="common">Freshwater green alga</name>
    <dbReference type="NCBI Taxonomy" id="3076"/>
    <lineage>
        <taxon>Eukaryota</taxon>
        <taxon>Viridiplantae</taxon>
        <taxon>Chlorophyta</taxon>
        <taxon>core chlorophytes</taxon>
        <taxon>Trebouxiophyceae</taxon>
        <taxon>Chlorellales</taxon>
        <taxon>Chlorellaceae</taxon>
        <taxon>Chlorella clade</taxon>
        <taxon>Chlorella</taxon>
    </lineage>
</organism>
<gene>
    <name evidence="3" type="ORF">C2E21_0675</name>
</gene>
<dbReference type="AlphaFoldDB" id="A0A2P6U3Q2"/>
<proteinExistence type="predicted"/>
<sequence>MMERRSGAWPLAAALLLITAAGGAAAQDNFCADAVEPGSGGPESWQWLGGQQQEPSLQVLPPDVWNATLAAFQDRYLYNPAPGQEAWVPCIEDELLVSLDGCFQDGDGTLAYQLRVNLTCVHVEHTDAASFDALVLLEADGSTQVDFSSVVLQVDASHYSDQPCDDPLCAVCRAGPPAAAGQPPLPQVCDVCLLHFKVNSSTGRCEEPPAVPEAKGSAQIQESSSPAAAASSAQPAYSPQPYAVPSSTSPQLSPAMPASDTSIAVPGWFAKYCVPRSENCKQVDPRESPSKPCGQGWFIIAQESSSKFWCSRCSRPGCQDCARCYEEKGGCRGAQFCLAPCAAGSMWVQGSCLPCTELIAGCDLCERCTLGSSTALNKMCQVRGGGRSGVRCLRCKERQGWWWMGDGTARCRPLR</sequence>